<dbReference type="STRING" id="1276920.ADIAG_00995"/>
<proteinExistence type="predicted"/>
<evidence type="ECO:0000313" key="1">
    <source>
        <dbReference type="EMBL" id="EMQ99889.1"/>
    </source>
</evidence>
<protein>
    <submittedName>
        <fullName evidence="1">Uncharacterized protein</fullName>
    </submittedName>
</protein>
<dbReference type="Proteomes" id="UP000012015">
    <property type="component" value="Unassembled WGS sequence"/>
</dbReference>
<organism evidence="1 2">
    <name type="scientific">Paeniglutamicibacter gangotriensis Lz1y</name>
    <dbReference type="NCBI Taxonomy" id="1276920"/>
    <lineage>
        <taxon>Bacteria</taxon>
        <taxon>Bacillati</taxon>
        <taxon>Actinomycetota</taxon>
        <taxon>Actinomycetes</taxon>
        <taxon>Micrococcales</taxon>
        <taxon>Micrococcaceae</taxon>
        <taxon>Paeniglutamicibacter</taxon>
    </lineage>
</organism>
<comment type="caution">
    <text evidence="1">The sequence shown here is derived from an EMBL/GenBank/DDBJ whole genome shotgun (WGS) entry which is preliminary data.</text>
</comment>
<dbReference type="EMBL" id="AOCK01000002">
    <property type="protein sequence ID" value="EMQ99889.1"/>
    <property type="molecule type" value="Genomic_DNA"/>
</dbReference>
<keyword evidence="2" id="KW-1185">Reference proteome</keyword>
<gene>
    <name evidence="1" type="ORF">ADIAG_00995</name>
</gene>
<accession>M7NDJ7</accession>
<name>M7NDJ7_9MICC</name>
<reference evidence="1 2" key="1">
    <citation type="journal article" date="2013" name="Genome Announc.">
        <title>Draft Genome Sequence of Arthrobacter gangotriensis Strain Lz1yT, Isolated from a Penguin Rookery Soil Sample Collected in Antarctica, near the Indian Station Dakshin Gangotri.</title>
        <authorList>
            <person name="Shivaji S."/>
            <person name="Ara S."/>
            <person name="Bandi S."/>
            <person name="Singh A."/>
            <person name="Kumar Pinnaka A."/>
        </authorList>
    </citation>
    <scope>NUCLEOTIDE SEQUENCE [LARGE SCALE GENOMIC DNA]</scope>
    <source>
        <strain evidence="1 2">Lz1y</strain>
    </source>
</reference>
<evidence type="ECO:0000313" key="2">
    <source>
        <dbReference type="Proteomes" id="UP000012015"/>
    </source>
</evidence>
<dbReference type="AlphaFoldDB" id="M7NDJ7"/>
<dbReference type="PATRIC" id="fig|1276920.7.peg.997"/>
<dbReference type="RefSeq" id="WP_007270196.1">
    <property type="nucleotide sequence ID" value="NZ_AOCK01000002.1"/>
</dbReference>
<sequence length="44" mass="4961">MPWLTELLASRNTEKSVLWLSGRDHANAVTSREFKDAAVEFLAV</sequence>